<dbReference type="InterPro" id="IPR003599">
    <property type="entry name" value="Ig_sub"/>
</dbReference>
<dbReference type="Pfam" id="PF00069">
    <property type="entry name" value="Pkinase"/>
    <property type="match status" value="1"/>
</dbReference>
<dbReference type="PROSITE" id="PS00108">
    <property type="entry name" value="PROTEIN_KINASE_ST"/>
    <property type="match status" value="1"/>
</dbReference>
<evidence type="ECO:0000259" key="24">
    <source>
        <dbReference type="PROSITE" id="PS50835"/>
    </source>
</evidence>
<sequence length="895" mass="99829">IDYWQRCVETRERGEEELRQREAQQLDFRSLLGRRACQNLQQAEEQQLMDFKANLKGVKPKAEEKTSSSQQVDFRSVLGKKGAASSNGNKPAETPGKNAADFRSVLTNKKKPGGPEKNGEKVNNNCVDGVINEKKNAAGGGPAPEFMEKLSDVMVLDGQRLRLQCRLTNADASVSWTLDGKIIKPSKFIVLASEGQRSHTETGTGGAAGSRTSTGLIPSVCVPAGEARIKKPTAKTPPKQAVPPQILQFPEDMKILAGEKVEILCKFSGAPPINCTWLKFRKPIQGSADISISSSDSSSKLTISSGQQEHCGCYTIELRNSFGLRQAALNLTIVDKPDPPAKVPAASDIRRSSLTLSWYGPTYDGGSAVQSYQLEIWDSVEQQWKHLVSCNSTSYNVQNLLPERQYKFRVRAENIYGVGEPSSESEPVTVGLVDDDDSEKEPDYRDVTIRTDVKVKELYDVEERLGTGKFGQVFKLVEKATKKVWAGKFIKAYSAKEKENVRQEIGIMNSLHHPKLVQCIDAFEGKSDIVMVLEMISGGELFERIIDEDFELTEREVIKYMLQIIDGVSFIHKQGIVHLDLKPENIMCVNKNGSKIKLIDFGLARRLENAGTLKVLFGTPEFVAPEVINYEAISYPTDMWSIGVICYILLSGLSPFMGDNDNETLSNVTSATWDFEDEAFDEISDTAKDFITNLLKKDMKARLTCAQCFEHTWLKQDTNTMKAKKLSKERMKKYILRRKWQKTGHAVRAIGRLSSMAMMAGVSAKKGSPTEEDNQFLECLEYEQKTESKPTFSSIIKDVEVVEGSAARFDCKIEGYPDPEVVWYKDDHPIKETRHFQIDYDEEGNCSLVISEVSGDDDAKYTVKAVNSLGEATCTAELLVEVMAGEEEEEEEEEE</sequence>
<dbReference type="Gene3D" id="2.60.40.10">
    <property type="entry name" value="Immunoglobulins"/>
    <property type="match status" value="4"/>
</dbReference>
<dbReference type="FunFam" id="1.10.510.10:FF:000175">
    <property type="entry name" value="Myosin light chain kinase, smooth muscle"/>
    <property type="match status" value="1"/>
</dbReference>
<dbReference type="FunFam" id="3.30.200.20:FF:000198">
    <property type="entry name" value="Myosin light chain kinase, smooth muscle"/>
    <property type="match status" value="1"/>
</dbReference>
<dbReference type="GO" id="GO:0005516">
    <property type="term" value="F:calmodulin binding"/>
    <property type="evidence" value="ECO:0007669"/>
    <property type="project" value="UniProtKB-KW"/>
</dbReference>
<dbReference type="InterPro" id="IPR036116">
    <property type="entry name" value="FN3_sf"/>
</dbReference>
<dbReference type="InterPro" id="IPR013098">
    <property type="entry name" value="Ig_I-set"/>
</dbReference>
<dbReference type="InterPro" id="IPR013783">
    <property type="entry name" value="Ig-like_fold"/>
</dbReference>
<gene>
    <name evidence="26" type="primary">PLCE1</name>
</gene>
<evidence type="ECO:0000256" key="12">
    <source>
        <dbReference type="ARBA" id="ARBA00022737"/>
    </source>
</evidence>
<dbReference type="FunFam" id="2.60.40.10:FF:000107">
    <property type="entry name" value="Myosin, light chain kinase a"/>
    <property type="match status" value="1"/>
</dbReference>
<evidence type="ECO:0000259" key="25">
    <source>
        <dbReference type="PROSITE" id="PS50853"/>
    </source>
</evidence>
<dbReference type="InterPro" id="IPR017441">
    <property type="entry name" value="Protein_kinase_ATP_BS"/>
</dbReference>
<proteinExistence type="inferred from homology"/>
<dbReference type="PROSITE" id="PS50835">
    <property type="entry name" value="IG_LIKE"/>
    <property type="match status" value="3"/>
</dbReference>
<evidence type="ECO:0000256" key="3">
    <source>
        <dbReference type="ARBA" id="ARBA00004496"/>
    </source>
</evidence>
<keyword evidence="7" id="KW-0963">Cytoplasm</keyword>
<dbReference type="CDD" id="cd00063">
    <property type="entry name" value="FN3"/>
    <property type="match status" value="1"/>
</dbReference>
<dbReference type="GO" id="GO:0005524">
    <property type="term" value="F:ATP binding"/>
    <property type="evidence" value="ECO:0007669"/>
    <property type="project" value="UniProtKB-UniRule"/>
</dbReference>
<feature type="domain" description="Ig-like" evidence="24">
    <location>
        <begin position="144"/>
        <end position="181"/>
    </location>
</feature>
<dbReference type="FunFam" id="2.60.40.10:FF:001127">
    <property type="entry name" value="Myosin, light chain kinase a"/>
    <property type="match status" value="1"/>
</dbReference>
<evidence type="ECO:0000256" key="9">
    <source>
        <dbReference type="ARBA" id="ARBA00022553"/>
    </source>
</evidence>
<feature type="domain" description="Ig-like" evidence="24">
    <location>
        <begin position="244"/>
        <end position="332"/>
    </location>
</feature>
<accession>A0A3Q1CV34</accession>
<keyword evidence="15" id="KW-0106">Calcium</keyword>
<feature type="binding site" evidence="21">
    <location>
        <position position="488"/>
    </location>
    <ligand>
        <name>ATP</name>
        <dbReference type="ChEBI" id="CHEBI:30616"/>
    </ligand>
</feature>
<dbReference type="PRINTS" id="PR00014">
    <property type="entry name" value="FNTYPEIII"/>
</dbReference>
<dbReference type="FunFam" id="2.60.40.10:FF:000080">
    <property type="entry name" value="Myosin light chain kinase, smooth muscle"/>
    <property type="match status" value="1"/>
</dbReference>
<evidence type="ECO:0000256" key="10">
    <source>
        <dbReference type="ARBA" id="ARBA00022679"/>
    </source>
</evidence>
<dbReference type="GO" id="GO:0055013">
    <property type="term" value="P:cardiac muscle cell development"/>
    <property type="evidence" value="ECO:0007669"/>
    <property type="project" value="UniProtKB-ARBA"/>
</dbReference>
<dbReference type="STRING" id="80972.ENSAOCP00000031857"/>
<keyword evidence="18" id="KW-0112">Calmodulin-binding</keyword>
<dbReference type="SUPFAM" id="SSF49265">
    <property type="entry name" value="Fibronectin type III"/>
    <property type="match status" value="1"/>
</dbReference>
<dbReference type="InterPro" id="IPR036179">
    <property type="entry name" value="Ig-like_dom_sf"/>
</dbReference>
<reference evidence="26 27" key="1">
    <citation type="submission" date="2022-01" db="EMBL/GenBank/DDBJ databases">
        <title>A chromosome-scale genome assembly of the false clownfish, Amphiprion ocellaris.</title>
        <authorList>
            <person name="Ryu T."/>
        </authorList>
    </citation>
    <scope>NUCLEOTIDE SEQUENCE [LARGE SCALE GENOMIC DNA]</scope>
</reference>
<feature type="domain" description="Ig-like" evidence="24">
    <location>
        <begin position="790"/>
        <end position="881"/>
    </location>
</feature>
<feature type="domain" description="Protein kinase" evidence="23">
    <location>
        <begin position="459"/>
        <end position="714"/>
    </location>
</feature>
<name>A0A3Q1CV34_AMPOC</name>
<dbReference type="EC" id="2.7.11.18" evidence="5"/>
<dbReference type="Gene3D" id="3.30.200.20">
    <property type="entry name" value="Phosphorylase Kinase, domain 1"/>
    <property type="match status" value="1"/>
</dbReference>
<keyword evidence="14" id="KW-0418">Kinase</keyword>
<dbReference type="PROSITE" id="PS50853">
    <property type="entry name" value="FN3"/>
    <property type="match status" value="1"/>
</dbReference>
<evidence type="ECO:0000256" key="16">
    <source>
        <dbReference type="ARBA" id="ARBA00022840"/>
    </source>
</evidence>
<dbReference type="GO" id="GO:0005737">
    <property type="term" value="C:cytoplasm"/>
    <property type="evidence" value="ECO:0007669"/>
    <property type="project" value="UniProtKB-SubCell"/>
</dbReference>
<protein>
    <recommendedName>
        <fullName evidence="6">Myosin light chain kinase, smooth muscle</fullName>
        <ecNumber evidence="5">2.7.11.18</ecNumber>
    </recommendedName>
    <alternativeName>
        <fullName evidence="20">Telokin</fullName>
    </alternativeName>
</protein>
<evidence type="ECO:0000256" key="15">
    <source>
        <dbReference type="ARBA" id="ARBA00022837"/>
    </source>
</evidence>
<dbReference type="Pfam" id="PF00041">
    <property type="entry name" value="fn3"/>
    <property type="match status" value="1"/>
</dbReference>
<feature type="domain" description="Fibronectin type-III" evidence="25">
    <location>
        <begin position="339"/>
        <end position="433"/>
    </location>
</feature>
<dbReference type="GO" id="GO:0003007">
    <property type="term" value="P:heart morphogenesis"/>
    <property type="evidence" value="ECO:0007669"/>
    <property type="project" value="UniProtKB-ARBA"/>
</dbReference>
<comment type="subcellular location">
    <subcellularLocation>
        <location evidence="3">Cytoplasm</location>
    </subcellularLocation>
</comment>
<evidence type="ECO:0000256" key="5">
    <source>
        <dbReference type="ARBA" id="ARBA00012430"/>
    </source>
</evidence>
<dbReference type="GeneTree" id="ENSGT00940000157879"/>
<dbReference type="Pfam" id="PF07679">
    <property type="entry name" value="I-set"/>
    <property type="match status" value="2"/>
</dbReference>
<dbReference type="SMART" id="SM00060">
    <property type="entry name" value="FN3"/>
    <property type="match status" value="1"/>
</dbReference>
<dbReference type="SMART" id="SM00408">
    <property type="entry name" value="IGc2"/>
    <property type="match status" value="2"/>
</dbReference>
<dbReference type="InterPro" id="IPR007110">
    <property type="entry name" value="Ig-like_dom"/>
</dbReference>
<comment type="similarity">
    <text evidence="4">Belongs to the protein kinase superfamily. CAMK Ser/Thr protein kinase family.</text>
</comment>
<evidence type="ECO:0000256" key="18">
    <source>
        <dbReference type="ARBA" id="ARBA00022860"/>
    </source>
</evidence>
<dbReference type="SMART" id="SM00409">
    <property type="entry name" value="IG"/>
    <property type="match status" value="2"/>
</dbReference>
<evidence type="ECO:0000256" key="6">
    <source>
        <dbReference type="ARBA" id="ARBA00021842"/>
    </source>
</evidence>
<dbReference type="SUPFAM" id="SSF48726">
    <property type="entry name" value="Immunoglobulin"/>
    <property type="match status" value="3"/>
</dbReference>
<dbReference type="InterPro" id="IPR003961">
    <property type="entry name" value="FN3_dom"/>
</dbReference>
<reference evidence="26" key="2">
    <citation type="submission" date="2025-08" db="UniProtKB">
        <authorList>
            <consortium name="Ensembl"/>
        </authorList>
    </citation>
    <scope>IDENTIFICATION</scope>
</reference>
<dbReference type="SMART" id="SM00220">
    <property type="entry name" value="S_TKc"/>
    <property type="match status" value="1"/>
</dbReference>
<dbReference type="PANTHER" id="PTHR47633">
    <property type="entry name" value="IMMUNOGLOBULIN"/>
    <property type="match status" value="1"/>
</dbReference>
<keyword evidence="13 21" id="KW-0547">Nucleotide-binding</keyword>
<evidence type="ECO:0000256" key="21">
    <source>
        <dbReference type="PROSITE-ProRule" id="PRU10141"/>
    </source>
</evidence>
<evidence type="ECO:0000256" key="17">
    <source>
        <dbReference type="ARBA" id="ARBA00022842"/>
    </source>
</evidence>
<keyword evidence="11" id="KW-0479">Metal-binding</keyword>
<dbReference type="InterPro" id="IPR008271">
    <property type="entry name" value="Ser/Thr_kinase_AS"/>
</dbReference>
<evidence type="ECO:0000259" key="23">
    <source>
        <dbReference type="PROSITE" id="PS50011"/>
    </source>
</evidence>
<dbReference type="GO" id="GO:0046872">
    <property type="term" value="F:metal ion binding"/>
    <property type="evidence" value="ECO:0007669"/>
    <property type="project" value="UniProtKB-KW"/>
</dbReference>
<evidence type="ECO:0000256" key="14">
    <source>
        <dbReference type="ARBA" id="ARBA00022777"/>
    </source>
</evidence>
<dbReference type="InterPro" id="IPR000719">
    <property type="entry name" value="Prot_kinase_dom"/>
</dbReference>
<evidence type="ECO:0000256" key="13">
    <source>
        <dbReference type="ARBA" id="ARBA00022741"/>
    </source>
</evidence>
<dbReference type="PANTHER" id="PTHR47633:SF1">
    <property type="entry name" value="MYOSIN LIGHT CHAIN KINASE, SMOOTH MUSCLE"/>
    <property type="match status" value="1"/>
</dbReference>
<feature type="region of interest" description="Disordered" evidence="22">
    <location>
        <begin position="420"/>
        <end position="442"/>
    </location>
</feature>
<comment type="cofactor">
    <cofactor evidence="2">
        <name>Mg(2+)</name>
        <dbReference type="ChEBI" id="CHEBI:18420"/>
    </cofactor>
</comment>
<keyword evidence="16 21" id="KW-0067">ATP-binding</keyword>
<keyword evidence="9" id="KW-0597">Phosphoprotein</keyword>
<evidence type="ECO:0000256" key="8">
    <source>
        <dbReference type="ARBA" id="ARBA00022527"/>
    </source>
</evidence>
<comment type="cofactor">
    <cofactor evidence="1">
        <name>Ca(2+)</name>
        <dbReference type="ChEBI" id="CHEBI:29108"/>
    </cofactor>
</comment>
<evidence type="ECO:0000256" key="1">
    <source>
        <dbReference type="ARBA" id="ARBA00001913"/>
    </source>
</evidence>
<evidence type="ECO:0000256" key="11">
    <source>
        <dbReference type="ARBA" id="ARBA00022723"/>
    </source>
</evidence>
<dbReference type="PROSITE" id="PS00107">
    <property type="entry name" value="PROTEIN_KINASE_ATP"/>
    <property type="match status" value="1"/>
</dbReference>
<evidence type="ECO:0000256" key="4">
    <source>
        <dbReference type="ARBA" id="ARBA00006692"/>
    </source>
</evidence>
<dbReference type="Gene3D" id="1.10.510.10">
    <property type="entry name" value="Transferase(Phosphotransferase) domain 1"/>
    <property type="match status" value="1"/>
</dbReference>
<dbReference type="SUPFAM" id="SSF56112">
    <property type="entry name" value="Protein kinase-like (PK-like)"/>
    <property type="match status" value="1"/>
</dbReference>
<dbReference type="InterPro" id="IPR011009">
    <property type="entry name" value="Kinase-like_dom_sf"/>
</dbReference>
<keyword evidence="17" id="KW-0460">Magnesium</keyword>
<evidence type="ECO:0000313" key="26">
    <source>
        <dbReference type="Ensembl" id="ENSAOCP00000031857.2"/>
    </source>
</evidence>
<evidence type="ECO:0000313" key="27">
    <source>
        <dbReference type="Proteomes" id="UP001501940"/>
    </source>
</evidence>
<dbReference type="InterPro" id="IPR003598">
    <property type="entry name" value="Ig_sub2"/>
</dbReference>
<evidence type="ECO:0000256" key="7">
    <source>
        <dbReference type="ARBA" id="ARBA00022490"/>
    </source>
</evidence>
<keyword evidence="27" id="KW-1185">Reference proteome</keyword>
<organism evidence="26 27">
    <name type="scientific">Amphiprion ocellaris</name>
    <name type="common">Clown anemonefish</name>
    <dbReference type="NCBI Taxonomy" id="80972"/>
    <lineage>
        <taxon>Eukaryota</taxon>
        <taxon>Metazoa</taxon>
        <taxon>Chordata</taxon>
        <taxon>Craniata</taxon>
        <taxon>Vertebrata</taxon>
        <taxon>Euteleostomi</taxon>
        <taxon>Actinopterygii</taxon>
        <taxon>Neopterygii</taxon>
        <taxon>Teleostei</taxon>
        <taxon>Neoteleostei</taxon>
        <taxon>Acanthomorphata</taxon>
        <taxon>Ovalentaria</taxon>
        <taxon>Pomacentridae</taxon>
        <taxon>Amphiprion</taxon>
    </lineage>
</organism>
<keyword evidence="10" id="KW-0808">Transferase</keyword>
<evidence type="ECO:0000256" key="22">
    <source>
        <dbReference type="SAM" id="MobiDB-lite"/>
    </source>
</evidence>
<feature type="region of interest" description="Disordered" evidence="22">
    <location>
        <begin position="59"/>
        <end position="124"/>
    </location>
</feature>
<dbReference type="OMA" id="TCLPVHL"/>
<dbReference type="Ensembl" id="ENSAOCT00000028222.2">
    <property type="protein sequence ID" value="ENSAOCP00000031857.2"/>
    <property type="gene ID" value="ENSAOCG00000023813.2"/>
</dbReference>
<dbReference type="PROSITE" id="PS50011">
    <property type="entry name" value="PROTEIN_KINASE_DOM"/>
    <property type="match status" value="1"/>
</dbReference>
<keyword evidence="19" id="KW-0393">Immunoglobulin domain</keyword>
<evidence type="ECO:0000256" key="2">
    <source>
        <dbReference type="ARBA" id="ARBA00001946"/>
    </source>
</evidence>
<keyword evidence="12" id="KW-0677">Repeat</keyword>
<evidence type="ECO:0000256" key="20">
    <source>
        <dbReference type="ARBA" id="ARBA00030959"/>
    </source>
</evidence>
<dbReference type="GO" id="GO:0004687">
    <property type="term" value="F:myosin light chain kinase activity"/>
    <property type="evidence" value="ECO:0007669"/>
    <property type="project" value="UniProtKB-EC"/>
</dbReference>
<dbReference type="AlphaFoldDB" id="A0A3Q1CV34"/>
<evidence type="ECO:0000256" key="19">
    <source>
        <dbReference type="ARBA" id="ARBA00023319"/>
    </source>
</evidence>
<dbReference type="Proteomes" id="UP001501940">
    <property type="component" value="Chromosome 11"/>
</dbReference>
<keyword evidence="8" id="KW-0723">Serine/threonine-protein kinase</keyword>
<reference evidence="26" key="3">
    <citation type="submission" date="2025-09" db="UniProtKB">
        <authorList>
            <consortium name="Ensembl"/>
        </authorList>
    </citation>
    <scope>IDENTIFICATION</scope>
</reference>